<proteinExistence type="inferred from homology"/>
<keyword evidence="4" id="KW-1015">Disulfide bond</keyword>
<evidence type="ECO:0000256" key="2">
    <source>
        <dbReference type="ARBA" id="ARBA00023008"/>
    </source>
</evidence>
<feature type="disulfide bond" description="Redox-active" evidence="4">
    <location>
        <begin position="85"/>
        <end position="89"/>
    </location>
</feature>
<keyword evidence="5" id="KW-0732">Signal</keyword>
<dbReference type="Proteomes" id="UP000474159">
    <property type="component" value="Unassembled WGS sequence"/>
</dbReference>
<name>A0A6L3SSW4_9HYPH</name>
<dbReference type="OrthoDB" id="5296507at2"/>
<evidence type="ECO:0000256" key="1">
    <source>
        <dbReference type="ARBA" id="ARBA00010996"/>
    </source>
</evidence>
<dbReference type="PROSITE" id="PS51352">
    <property type="entry name" value="THIOREDOXIN_2"/>
    <property type="match status" value="1"/>
</dbReference>
<dbReference type="AlphaFoldDB" id="A0A6L3SSW4"/>
<dbReference type="GO" id="GO:0046872">
    <property type="term" value="F:metal ion binding"/>
    <property type="evidence" value="ECO:0007669"/>
    <property type="project" value="UniProtKB-KW"/>
</dbReference>
<protein>
    <submittedName>
        <fullName evidence="7">SCO family protein</fullName>
    </submittedName>
</protein>
<accession>A0A6L3SSW4</accession>
<reference evidence="7 8" key="1">
    <citation type="submission" date="2019-09" db="EMBL/GenBank/DDBJ databases">
        <title>YIM 48816 draft genome.</title>
        <authorList>
            <person name="Jiang L."/>
        </authorList>
    </citation>
    <scope>NUCLEOTIDE SEQUENCE [LARGE SCALE GENOMIC DNA]</scope>
    <source>
        <strain evidence="7 8">YIM 48816</strain>
    </source>
</reference>
<dbReference type="CDD" id="cd02968">
    <property type="entry name" value="SCO"/>
    <property type="match status" value="1"/>
</dbReference>
<feature type="chain" id="PRO_5027090626" evidence="5">
    <location>
        <begin position="22"/>
        <end position="226"/>
    </location>
</feature>
<evidence type="ECO:0000256" key="4">
    <source>
        <dbReference type="PIRSR" id="PIRSR603782-2"/>
    </source>
</evidence>
<feature type="binding site" evidence="3">
    <location>
        <position position="89"/>
    </location>
    <ligand>
        <name>Cu cation</name>
        <dbReference type="ChEBI" id="CHEBI:23378"/>
    </ligand>
</feature>
<feature type="binding site" evidence="3">
    <location>
        <position position="85"/>
    </location>
    <ligand>
        <name>Cu cation</name>
        <dbReference type="ChEBI" id="CHEBI:23378"/>
    </ligand>
</feature>
<sequence>MRPATRLGLVAALMMHAAALAHDSHPPPGADEAAFPIPAPGSYRLPPIKAAAGGAILDEAGHRLDLLIDVLKGRVSVLALVYTRCGDVCPLASAGMARLQDLAVKDPDLSHRMRLVTLSFDPERDTPEVMRAYAAAWRSGDPVAPDWAFLTAAGREALAPILAAYGQQIDAKPGGALNHVFRAFLIDPAGRVRNIYSLDVFEPALVLTDVRTLLLEQSGSEAAQGR</sequence>
<dbReference type="PANTHER" id="PTHR12151:SF25">
    <property type="entry name" value="LINALOOL DEHYDRATASE_ISOMERASE DOMAIN-CONTAINING PROTEIN"/>
    <property type="match status" value="1"/>
</dbReference>
<feature type="binding site" evidence="3">
    <location>
        <position position="179"/>
    </location>
    <ligand>
        <name>Cu cation</name>
        <dbReference type="ChEBI" id="CHEBI:23378"/>
    </ligand>
</feature>
<gene>
    <name evidence="7" type="ORF">F6X53_26380</name>
</gene>
<dbReference type="InterPro" id="IPR003782">
    <property type="entry name" value="SCO1/SenC"/>
</dbReference>
<feature type="domain" description="Thioredoxin" evidence="6">
    <location>
        <begin position="26"/>
        <end position="215"/>
    </location>
</feature>
<dbReference type="InterPro" id="IPR013766">
    <property type="entry name" value="Thioredoxin_domain"/>
</dbReference>
<evidence type="ECO:0000313" key="8">
    <source>
        <dbReference type="Proteomes" id="UP000474159"/>
    </source>
</evidence>
<evidence type="ECO:0000313" key="7">
    <source>
        <dbReference type="EMBL" id="KAB1074127.1"/>
    </source>
</evidence>
<keyword evidence="8" id="KW-1185">Reference proteome</keyword>
<keyword evidence="3" id="KW-0479">Metal-binding</keyword>
<evidence type="ECO:0000256" key="5">
    <source>
        <dbReference type="SAM" id="SignalP"/>
    </source>
</evidence>
<organism evidence="7 8">
    <name type="scientific">Methylobacterium soli</name>
    <dbReference type="NCBI Taxonomy" id="553447"/>
    <lineage>
        <taxon>Bacteria</taxon>
        <taxon>Pseudomonadati</taxon>
        <taxon>Pseudomonadota</taxon>
        <taxon>Alphaproteobacteria</taxon>
        <taxon>Hyphomicrobiales</taxon>
        <taxon>Methylobacteriaceae</taxon>
        <taxon>Methylobacterium</taxon>
    </lineage>
</organism>
<dbReference type="RefSeq" id="WP_151003957.1">
    <property type="nucleotide sequence ID" value="NZ_BPQY01000252.1"/>
</dbReference>
<feature type="signal peptide" evidence="5">
    <location>
        <begin position="1"/>
        <end position="21"/>
    </location>
</feature>
<evidence type="ECO:0000259" key="6">
    <source>
        <dbReference type="PROSITE" id="PS51352"/>
    </source>
</evidence>
<comment type="similarity">
    <text evidence="1">Belongs to the SCO1/2 family.</text>
</comment>
<comment type="caution">
    <text evidence="7">The sequence shown here is derived from an EMBL/GenBank/DDBJ whole genome shotgun (WGS) entry which is preliminary data.</text>
</comment>
<dbReference type="Pfam" id="PF02630">
    <property type="entry name" value="SCO1-SenC"/>
    <property type="match status" value="1"/>
</dbReference>
<keyword evidence="2 3" id="KW-0186">Copper</keyword>
<dbReference type="PANTHER" id="PTHR12151">
    <property type="entry name" value="ELECTRON TRANSPORT PROTIN SCO1/SENC FAMILY MEMBER"/>
    <property type="match status" value="1"/>
</dbReference>
<dbReference type="EMBL" id="VZZK01000039">
    <property type="protein sequence ID" value="KAB1074127.1"/>
    <property type="molecule type" value="Genomic_DNA"/>
</dbReference>
<dbReference type="Gene3D" id="3.40.30.10">
    <property type="entry name" value="Glutaredoxin"/>
    <property type="match status" value="1"/>
</dbReference>
<dbReference type="SUPFAM" id="SSF52833">
    <property type="entry name" value="Thioredoxin-like"/>
    <property type="match status" value="1"/>
</dbReference>
<evidence type="ECO:0000256" key="3">
    <source>
        <dbReference type="PIRSR" id="PIRSR603782-1"/>
    </source>
</evidence>
<dbReference type="InterPro" id="IPR036249">
    <property type="entry name" value="Thioredoxin-like_sf"/>
</dbReference>